<dbReference type="InterPro" id="IPR036249">
    <property type="entry name" value="Thioredoxin-like_sf"/>
</dbReference>
<dbReference type="GO" id="GO:0004601">
    <property type="term" value="F:peroxidase activity"/>
    <property type="evidence" value="ECO:0007669"/>
    <property type="project" value="UniProtKB-KW"/>
</dbReference>
<dbReference type="InterPro" id="IPR029759">
    <property type="entry name" value="GPX_AS"/>
</dbReference>
<evidence type="ECO:0000313" key="7">
    <source>
        <dbReference type="EMBL" id="TCS33475.1"/>
    </source>
</evidence>
<evidence type="ECO:0000256" key="1">
    <source>
        <dbReference type="ARBA" id="ARBA00006926"/>
    </source>
</evidence>
<protein>
    <recommendedName>
        <fullName evidence="5">Glutathione peroxidase</fullName>
    </recommendedName>
</protein>
<dbReference type="PROSITE" id="PS00763">
    <property type="entry name" value="GLUTATHIONE_PEROXID_2"/>
    <property type="match status" value="1"/>
</dbReference>
<dbReference type="FunFam" id="3.40.30.10:FF:000010">
    <property type="entry name" value="Glutathione peroxidase"/>
    <property type="match status" value="1"/>
</dbReference>
<dbReference type="Pfam" id="PF00255">
    <property type="entry name" value="GSHPx"/>
    <property type="match status" value="1"/>
</dbReference>
<dbReference type="EMBL" id="SLZQ01000016">
    <property type="protein sequence ID" value="TCS33475.1"/>
    <property type="molecule type" value="Genomic_DNA"/>
</dbReference>
<dbReference type="InterPro" id="IPR000889">
    <property type="entry name" value="Glutathione_peroxidase"/>
</dbReference>
<evidence type="ECO:0000313" key="8">
    <source>
        <dbReference type="Proteomes" id="UP000295382"/>
    </source>
</evidence>
<dbReference type="PROSITE" id="PS51355">
    <property type="entry name" value="GLUTATHIONE_PEROXID_3"/>
    <property type="match status" value="1"/>
</dbReference>
<dbReference type="PRINTS" id="PR01011">
    <property type="entry name" value="GLUTPROXDASE"/>
</dbReference>
<evidence type="ECO:0000256" key="5">
    <source>
        <dbReference type="RuleBase" id="RU000499"/>
    </source>
</evidence>
<name>A0A4R3HQN9_PAULE</name>
<reference evidence="7 8" key="1">
    <citation type="submission" date="2019-03" db="EMBL/GenBank/DDBJ databases">
        <title>Genomic Encyclopedia of Type Strains, Phase IV (KMG-IV): sequencing the most valuable type-strain genomes for metagenomic binning, comparative biology and taxonomic classification.</title>
        <authorList>
            <person name="Goeker M."/>
        </authorList>
    </citation>
    <scope>NUCLEOTIDE SEQUENCE [LARGE SCALE GENOMIC DNA]</scope>
    <source>
        <strain evidence="7 8">DSM 7445</strain>
    </source>
</reference>
<evidence type="ECO:0000259" key="6">
    <source>
        <dbReference type="PROSITE" id="PS51352"/>
    </source>
</evidence>
<dbReference type="RefSeq" id="WP_132260131.1">
    <property type="nucleotide sequence ID" value="NZ_SLZQ01000016.1"/>
</dbReference>
<dbReference type="AlphaFoldDB" id="A0A4R3HQN9"/>
<dbReference type="PANTHER" id="PTHR11592">
    <property type="entry name" value="GLUTATHIONE PEROXIDASE"/>
    <property type="match status" value="1"/>
</dbReference>
<evidence type="ECO:0000256" key="4">
    <source>
        <dbReference type="PIRSR" id="PIRSR000303-1"/>
    </source>
</evidence>
<dbReference type="PIRSF" id="PIRSF000303">
    <property type="entry name" value="Glutathion_perox"/>
    <property type="match status" value="1"/>
</dbReference>
<evidence type="ECO:0000256" key="2">
    <source>
        <dbReference type="ARBA" id="ARBA00022559"/>
    </source>
</evidence>
<gene>
    <name evidence="7" type="ORF">EDC30_1166</name>
</gene>
<dbReference type="Gene3D" id="3.40.30.10">
    <property type="entry name" value="Glutaredoxin"/>
    <property type="match status" value="1"/>
</dbReference>
<dbReference type="InterPro" id="IPR013766">
    <property type="entry name" value="Thioredoxin_domain"/>
</dbReference>
<comment type="caution">
    <text evidence="7">The sequence shown here is derived from an EMBL/GenBank/DDBJ whole genome shotgun (WGS) entry which is preliminary data.</text>
</comment>
<proteinExistence type="inferred from homology"/>
<dbReference type="GO" id="GO:0034599">
    <property type="term" value="P:cellular response to oxidative stress"/>
    <property type="evidence" value="ECO:0007669"/>
    <property type="project" value="TreeGrafter"/>
</dbReference>
<evidence type="ECO:0000256" key="3">
    <source>
        <dbReference type="ARBA" id="ARBA00023002"/>
    </source>
</evidence>
<dbReference type="PANTHER" id="PTHR11592:SF78">
    <property type="entry name" value="GLUTATHIONE PEROXIDASE"/>
    <property type="match status" value="1"/>
</dbReference>
<feature type="domain" description="Thioredoxin" evidence="6">
    <location>
        <begin position="1"/>
        <end position="162"/>
    </location>
</feature>
<keyword evidence="2 5" id="KW-0575">Peroxidase</keyword>
<comment type="similarity">
    <text evidence="1 5">Belongs to the glutathione peroxidase family.</text>
</comment>
<dbReference type="PROSITE" id="PS00460">
    <property type="entry name" value="GLUTATHIONE_PEROXID_1"/>
    <property type="match status" value="1"/>
</dbReference>
<dbReference type="SUPFAM" id="SSF52833">
    <property type="entry name" value="Thioredoxin-like"/>
    <property type="match status" value="1"/>
</dbReference>
<keyword evidence="8" id="KW-1185">Reference proteome</keyword>
<feature type="active site" evidence="4">
    <location>
        <position position="36"/>
    </location>
</feature>
<organism evidence="7 8">
    <name type="scientific">Paucimonas lemoignei</name>
    <name type="common">Pseudomonas lemoignei</name>
    <dbReference type="NCBI Taxonomy" id="29443"/>
    <lineage>
        <taxon>Bacteria</taxon>
        <taxon>Pseudomonadati</taxon>
        <taxon>Pseudomonadota</taxon>
        <taxon>Betaproteobacteria</taxon>
        <taxon>Burkholderiales</taxon>
        <taxon>Burkholderiaceae</taxon>
        <taxon>Paucimonas</taxon>
    </lineage>
</organism>
<dbReference type="CDD" id="cd00340">
    <property type="entry name" value="GSH_Peroxidase"/>
    <property type="match status" value="1"/>
</dbReference>
<dbReference type="OrthoDB" id="9785502at2"/>
<accession>A0A4R3HQN9</accession>
<dbReference type="InterPro" id="IPR029760">
    <property type="entry name" value="GPX_CS"/>
</dbReference>
<sequence>MSTVYDFAADTLGGDKVALDQYRGRVLLVVNTASKCGFTPQYQELEKLYREYQDRGLVVLGFPCNQFLQQEPGKAEDIAAFCERNFGVSFPLFAKIDVNGAHTHPLFAHLKKQARGVLGTQAVKWNFTKFLVKKDGSVYKRYAPRTSPDSLRVRGDIDKLLAE</sequence>
<keyword evidence="3 5" id="KW-0560">Oxidoreductase</keyword>
<dbReference type="Proteomes" id="UP000295382">
    <property type="component" value="Unassembled WGS sequence"/>
</dbReference>
<dbReference type="PROSITE" id="PS51352">
    <property type="entry name" value="THIOREDOXIN_2"/>
    <property type="match status" value="1"/>
</dbReference>